<evidence type="ECO:0000256" key="4">
    <source>
        <dbReference type="ARBA" id="ARBA00022777"/>
    </source>
</evidence>
<dbReference type="CDD" id="cd14014">
    <property type="entry name" value="STKc_PknB_like"/>
    <property type="match status" value="1"/>
</dbReference>
<dbReference type="InterPro" id="IPR050660">
    <property type="entry name" value="NEK_Ser/Thr_kinase"/>
</dbReference>
<evidence type="ECO:0000313" key="8">
    <source>
        <dbReference type="EMBL" id="KAK2947614.1"/>
    </source>
</evidence>
<gene>
    <name evidence="8" type="ORF">BLNAU_17447</name>
</gene>
<dbReference type="PROSITE" id="PS00108">
    <property type="entry name" value="PROTEIN_KINASE_ST"/>
    <property type="match status" value="1"/>
</dbReference>
<dbReference type="InterPro" id="IPR008271">
    <property type="entry name" value="Ser/Thr_kinase_AS"/>
</dbReference>
<dbReference type="Pfam" id="PF00069">
    <property type="entry name" value="Pkinase"/>
    <property type="match status" value="1"/>
</dbReference>
<reference evidence="8 9" key="1">
    <citation type="journal article" date="2022" name="bioRxiv">
        <title>Genomics of Preaxostyla Flagellates Illuminates Evolutionary Transitions and the Path Towards Mitochondrial Loss.</title>
        <authorList>
            <person name="Novak L.V.F."/>
            <person name="Treitli S.C."/>
            <person name="Pyrih J."/>
            <person name="Halakuc P."/>
            <person name="Pipaliya S.V."/>
            <person name="Vacek V."/>
            <person name="Brzon O."/>
            <person name="Soukal P."/>
            <person name="Eme L."/>
            <person name="Dacks J.B."/>
            <person name="Karnkowska A."/>
            <person name="Elias M."/>
            <person name="Hampl V."/>
        </authorList>
    </citation>
    <scope>NUCLEOTIDE SEQUENCE [LARGE SCALE GENOMIC DNA]</scope>
    <source>
        <strain evidence="8">NAU3</strain>
        <tissue evidence="8">Gut</tissue>
    </source>
</reference>
<keyword evidence="9" id="KW-1185">Reference proteome</keyword>
<dbReference type="InterPro" id="IPR011009">
    <property type="entry name" value="Kinase-like_dom_sf"/>
</dbReference>
<evidence type="ECO:0000256" key="1">
    <source>
        <dbReference type="ARBA" id="ARBA00012513"/>
    </source>
</evidence>
<feature type="domain" description="Protein kinase" evidence="7">
    <location>
        <begin position="13"/>
        <end position="275"/>
    </location>
</feature>
<evidence type="ECO:0000256" key="6">
    <source>
        <dbReference type="SAM" id="Coils"/>
    </source>
</evidence>
<feature type="coiled-coil region" evidence="6">
    <location>
        <begin position="307"/>
        <end position="345"/>
    </location>
</feature>
<evidence type="ECO:0000313" key="9">
    <source>
        <dbReference type="Proteomes" id="UP001281761"/>
    </source>
</evidence>
<keyword evidence="3" id="KW-0547">Nucleotide-binding</keyword>
<dbReference type="PANTHER" id="PTHR43671">
    <property type="entry name" value="SERINE/THREONINE-PROTEIN KINASE NEK"/>
    <property type="match status" value="1"/>
</dbReference>
<accession>A0ABQ9X783</accession>
<dbReference type="SUPFAM" id="SSF56112">
    <property type="entry name" value="Protein kinase-like (PK-like)"/>
    <property type="match status" value="1"/>
</dbReference>
<evidence type="ECO:0000259" key="7">
    <source>
        <dbReference type="PROSITE" id="PS50011"/>
    </source>
</evidence>
<dbReference type="EMBL" id="JARBJD010000195">
    <property type="protein sequence ID" value="KAK2947614.1"/>
    <property type="molecule type" value="Genomic_DNA"/>
</dbReference>
<protein>
    <recommendedName>
        <fullName evidence="1">non-specific serine/threonine protein kinase</fullName>
        <ecNumber evidence="1">2.7.11.1</ecNumber>
    </recommendedName>
</protein>
<comment type="caution">
    <text evidence="8">The sequence shown here is derived from an EMBL/GenBank/DDBJ whole genome shotgun (WGS) entry which is preliminary data.</text>
</comment>
<keyword evidence="5" id="KW-0067">ATP-binding</keyword>
<evidence type="ECO:0000256" key="5">
    <source>
        <dbReference type="ARBA" id="ARBA00022840"/>
    </source>
</evidence>
<keyword evidence="2 8" id="KW-0808">Transferase</keyword>
<dbReference type="Gene3D" id="1.10.510.10">
    <property type="entry name" value="Transferase(Phosphotransferase) domain 1"/>
    <property type="match status" value="1"/>
</dbReference>
<dbReference type="Gene3D" id="3.30.200.20">
    <property type="entry name" value="Phosphorylase Kinase, domain 1"/>
    <property type="match status" value="1"/>
</dbReference>
<evidence type="ECO:0000256" key="3">
    <source>
        <dbReference type="ARBA" id="ARBA00022741"/>
    </source>
</evidence>
<evidence type="ECO:0000256" key="2">
    <source>
        <dbReference type="ARBA" id="ARBA00022679"/>
    </source>
</evidence>
<dbReference type="PANTHER" id="PTHR43671:SF13">
    <property type="entry name" value="SERINE_THREONINE-PROTEIN KINASE NEK2"/>
    <property type="match status" value="1"/>
</dbReference>
<sequence>MAQKGESMIPTGYTLVRPINEGAFGRVLEIKELSTGQSYALKLIPRLTEADQKRAEREASLLERFRHARIVGLHESVVMETYHGIVMDLGVRNLKDLMTDFESRNELIPLEVAVMICIDIAEGLSVMHNHPTNAMAHGDLKPENVLLSEDNRAMLCDLGAADASGVNATRSASEMGTYEYNSPERLDDEKTKGTPASDIWSLGVMLHRMVTGKPLFGGGSLSKIVQAIMDFDESKLPTSIPEDIRAVLVKMLEPNPASRVTATQLFNGRQLERMLGPETPLTKMKDLLIQSASSQSGTVAPEAPVVDEKALAELKQKNEALQKENAEIEKQIAILQKQKKDTAALGEGGSNTVEDVGRLASFERNDLLLKNTHMTEIMPSCWMGSESIRTLDPSSHALTSTTLSQIVPLTGKNAWRTVLTFPITEGKWELRLRALPDTFENVTVGYLRYPFTVSETSKRSSEWENGFGGDFILADGSMRKGGKEYKPAGTNKTCTKQGQIVCLHLNLSRNEAKLDIDEKRQPGIFTHIPSQVCLTISTTGEKKSFEIVWLRQLRSDPTQFQIEQSQATLNCWVGTESLKTFDPTSHLLTLSTITQIGGFVPGQPKFRNIWTHPINSGRWELSIRGSQNNLGDVMLSYLRHPLPEKAMSEQPGIFFSGIGGQFSLSNGKMWKGGKETNGEGTNKTCLEIGQTAAIRVDMDRGRAWLYIDDRKQPGMFTDVPSPLCLGITTAFTEPHMFVEVLWLKKLK</sequence>
<dbReference type="SMART" id="SM00220">
    <property type="entry name" value="S_TKc"/>
    <property type="match status" value="1"/>
</dbReference>
<dbReference type="EC" id="2.7.11.1" evidence="1"/>
<dbReference type="PROSITE" id="PS50011">
    <property type="entry name" value="PROTEIN_KINASE_DOM"/>
    <property type="match status" value="1"/>
</dbReference>
<dbReference type="InterPro" id="IPR000719">
    <property type="entry name" value="Prot_kinase_dom"/>
</dbReference>
<dbReference type="GO" id="GO:0004693">
    <property type="term" value="F:cyclin-dependent protein serine/threonine kinase activity"/>
    <property type="evidence" value="ECO:0007669"/>
    <property type="project" value="UniProtKB-EC"/>
</dbReference>
<keyword evidence="6" id="KW-0175">Coiled coil</keyword>
<name>A0ABQ9X783_9EUKA</name>
<proteinExistence type="predicted"/>
<organism evidence="8 9">
    <name type="scientific">Blattamonas nauphoetae</name>
    <dbReference type="NCBI Taxonomy" id="2049346"/>
    <lineage>
        <taxon>Eukaryota</taxon>
        <taxon>Metamonada</taxon>
        <taxon>Preaxostyla</taxon>
        <taxon>Oxymonadida</taxon>
        <taxon>Blattamonas</taxon>
    </lineage>
</organism>
<keyword evidence="4 8" id="KW-0418">Kinase</keyword>
<dbReference type="Proteomes" id="UP001281761">
    <property type="component" value="Unassembled WGS sequence"/>
</dbReference>